<name>A0A0C9WAY0_9AGAM</name>
<evidence type="ECO:0000313" key="2">
    <source>
        <dbReference type="Proteomes" id="UP000053820"/>
    </source>
</evidence>
<evidence type="ECO:0008006" key="3">
    <source>
        <dbReference type="Google" id="ProtNLM"/>
    </source>
</evidence>
<protein>
    <recommendedName>
        <fullName evidence="3">C2H2-type domain-containing protein</fullName>
    </recommendedName>
</protein>
<keyword evidence="2" id="KW-1185">Reference proteome</keyword>
<dbReference type="EMBL" id="KN839872">
    <property type="protein sequence ID" value="KIJ60452.1"/>
    <property type="molecule type" value="Genomic_DNA"/>
</dbReference>
<gene>
    <name evidence="1" type="ORF">HYDPIDRAFT_117160</name>
</gene>
<sequence>MSDHTTSRYDDGFNHDFTDEDVLMLLSIATSPEYRAHTCRWLERGGMPCEAVIQGLYFPIHLRDHHGLFMAGQNNARYQCLWEGCADGIQVSREILMRHIQERHLLWKWACPNCGTEFTRKSTRDLHHAHCVGVNLGGHAYDGF</sequence>
<evidence type="ECO:0000313" key="1">
    <source>
        <dbReference type="EMBL" id="KIJ60452.1"/>
    </source>
</evidence>
<dbReference type="HOGENOM" id="CLU_126337_0_0_1"/>
<reference evidence="1 2" key="1">
    <citation type="submission" date="2014-04" db="EMBL/GenBank/DDBJ databases">
        <title>Evolutionary Origins and Diversification of the Mycorrhizal Mutualists.</title>
        <authorList>
            <consortium name="DOE Joint Genome Institute"/>
            <consortium name="Mycorrhizal Genomics Consortium"/>
            <person name="Kohler A."/>
            <person name="Kuo A."/>
            <person name="Nagy L.G."/>
            <person name="Floudas D."/>
            <person name="Copeland A."/>
            <person name="Barry K.W."/>
            <person name="Cichocki N."/>
            <person name="Veneault-Fourrey C."/>
            <person name="LaButti K."/>
            <person name="Lindquist E.A."/>
            <person name="Lipzen A."/>
            <person name="Lundell T."/>
            <person name="Morin E."/>
            <person name="Murat C."/>
            <person name="Riley R."/>
            <person name="Ohm R."/>
            <person name="Sun H."/>
            <person name="Tunlid A."/>
            <person name="Henrissat B."/>
            <person name="Grigoriev I.V."/>
            <person name="Hibbett D.S."/>
            <person name="Martin F."/>
        </authorList>
    </citation>
    <scope>NUCLEOTIDE SEQUENCE [LARGE SCALE GENOMIC DNA]</scope>
    <source>
        <strain evidence="1 2">MD-312</strain>
    </source>
</reference>
<organism evidence="1 2">
    <name type="scientific">Hydnomerulius pinastri MD-312</name>
    <dbReference type="NCBI Taxonomy" id="994086"/>
    <lineage>
        <taxon>Eukaryota</taxon>
        <taxon>Fungi</taxon>
        <taxon>Dikarya</taxon>
        <taxon>Basidiomycota</taxon>
        <taxon>Agaricomycotina</taxon>
        <taxon>Agaricomycetes</taxon>
        <taxon>Agaricomycetidae</taxon>
        <taxon>Boletales</taxon>
        <taxon>Boletales incertae sedis</taxon>
        <taxon>Leucogyrophana</taxon>
    </lineage>
</organism>
<proteinExistence type="predicted"/>
<dbReference type="OrthoDB" id="2602040at2759"/>
<dbReference type="Proteomes" id="UP000053820">
    <property type="component" value="Unassembled WGS sequence"/>
</dbReference>
<accession>A0A0C9WAY0</accession>
<dbReference type="AlphaFoldDB" id="A0A0C9WAY0"/>